<evidence type="ECO:0000313" key="2">
    <source>
        <dbReference type="EMBL" id="CAN74997.1"/>
    </source>
</evidence>
<evidence type="ECO:0000259" key="1">
    <source>
        <dbReference type="Pfam" id="PF00026"/>
    </source>
</evidence>
<protein>
    <recommendedName>
        <fullName evidence="1">Peptidase A1 domain-containing protein</fullName>
    </recommendedName>
</protein>
<dbReference type="EMBL" id="AM471006">
    <property type="protein sequence ID" value="CAN74997.1"/>
    <property type="molecule type" value="Genomic_DNA"/>
</dbReference>
<gene>
    <name evidence="2" type="ORF">VITISV_036759</name>
</gene>
<organism evidence="2">
    <name type="scientific">Vitis vinifera</name>
    <name type="common">Grape</name>
    <dbReference type="NCBI Taxonomy" id="29760"/>
    <lineage>
        <taxon>Eukaryota</taxon>
        <taxon>Viridiplantae</taxon>
        <taxon>Streptophyta</taxon>
        <taxon>Embryophyta</taxon>
        <taxon>Tracheophyta</taxon>
        <taxon>Spermatophyta</taxon>
        <taxon>Magnoliopsida</taxon>
        <taxon>eudicotyledons</taxon>
        <taxon>Gunneridae</taxon>
        <taxon>Pentapetalae</taxon>
        <taxon>rosids</taxon>
        <taxon>Vitales</taxon>
        <taxon>Vitaceae</taxon>
        <taxon>Viteae</taxon>
        <taxon>Vitis</taxon>
    </lineage>
</organism>
<sequence>MGLLLSEASPHKIFSQIGLYIFDGTRGVGMGIENTVDEKNDDKLFVIHDVGCSACEMAVVWMQSQLWKNQTQECILEYVNELYERLPSPMGESTMDCLQLSSMTNVSFTIGGKVCDLSANEYVLKEVESLTIHGAFKLGGHRASILEMKDTIHAAHEHATTRLLFSHLSAVHYSLPIFLPSM</sequence>
<dbReference type="Pfam" id="PF00026">
    <property type="entry name" value="Asp"/>
    <property type="match status" value="1"/>
</dbReference>
<name>A5BTZ7_VITVI</name>
<reference evidence="2" key="1">
    <citation type="journal article" date="2007" name="PLoS ONE">
        <title>The first genome sequence of an elite grapevine cultivar (Pinot noir Vitis vinifera L.): coping with a highly heterozygous genome.</title>
        <authorList>
            <person name="Velasco R."/>
            <person name="Zharkikh A."/>
            <person name="Troggio M."/>
            <person name="Cartwright D.A."/>
            <person name="Cestaro A."/>
            <person name="Pruss D."/>
            <person name="Pindo M."/>
            <person name="FitzGerald L.M."/>
            <person name="Vezzulli S."/>
            <person name="Reid J."/>
            <person name="Malacarne G."/>
            <person name="Iliev D."/>
            <person name="Coppola G."/>
            <person name="Wardell B."/>
            <person name="Micheletti D."/>
            <person name="Macalma T."/>
            <person name="Facci M."/>
            <person name="Mitchell J.T."/>
            <person name="Perazzolli M."/>
            <person name="Eldredge G."/>
            <person name="Gatto P."/>
            <person name="Oyzerski R."/>
            <person name="Moretto M."/>
            <person name="Gutin N."/>
            <person name="Stefanini M."/>
            <person name="Chen Y."/>
            <person name="Segala C."/>
            <person name="Davenport C."/>
            <person name="Dematte L."/>
            <person name="Mraz A."/>
            <person name="Battilana J."/>
            <person name="Stormo K."/>
            <person name="Costa F."/>
            <person name="Tao Q."/>
            <person name="Si-Ammour A."/>
            <person name="Harkins T."/>
            <person name="Lackey A."/>
            <person name="Perbost C."/>
            <person name="Taillon B."/>
            <person name="Stella A."/>
            <person name="Solovyev V."/>
            <person name="Fawcett J.A."/>
            <person name="Sterck L."/>
            <person name="Vandepoele K."/>
            <person name="Grando S.M."/>
            <person name="Toppo S."/>
            <person name="Moser C."/>
            <person name="Lanchbury J."/>
            <person name="Bogden R."/>
            <person name="Skolnick M."/>
            <person name="Sgaramella V."/>
            <person name="Bhatnagar S.K."/>
            <person name="Fontana P."/>
            <person name="Gutin A."/>
            <person name="Van de Peer Y."/>
            <person name="Salamini F."/>
            <person name="Viola R."/>
        </authorList>
    </citation>
    <scope>NUCLEOTIDE SEQUENCE</scope>
</reference>
<proteinExistence type="predicted"/>
<dbReference type="Gene3D" id="2.40.70.10">
    <property type="entry name" value="Acid Proteases"/>
    <property type="match status" value="1"/>
</dbReference>
<dbReference type="SUPFAM" id="SSF47862">
    <property type="entry name" value="Saposin"/>
    <property type="match status" value="1"/>
</dbReference>
<feature type="domain" description="Peptidase A1" evidence="1">
    <location>
        <begin position="73"/>
        <end position="129"/>
    </location>
</feature>
<dbReference type="InterPro" id="IPR011001">
    <property type="entry name" value="Saposin-like"/>
</dbReference>
<dbReference type="InterPro" id="IPR021109">
    <property type="entry name" value="Peptidase_aspartic_dom_sf"/>
</dbReference>
<dbReference type="ExpressionAtlas" id="A5BTZ7">
    <property type="expression patterns" value="baseline and differential"/>
</dbReference>
<dbReference type="AlphaFoldDB" id="A5BTZ7"/>
<dbReference type="Gene3D" id="1.10.225.10">
    <property type="entry name" value="Saposin-like"/>
    <property type="match status" value="1"/>
</dbReference>
<dbReference type="SUPFAM" id="SSF50630">
    <property type="entry name" value="Acid proteases"/>
    <property type="match status" value="1"/>
</dbReference>
<accession>A5BTZ7</accession>
<dbReference type="InterPro" id="IPR033121">
    <property type="entry name" value="PEPTIDASE_A1"/>
</dbReference>